<organism evidence="1">
    <name type="scientific">marine sediment metagenome</name>
    <dbReference type="NCBI Taxonomy" id="412755"/>
    <lineage>
        <taxon>unclassified sequences</taxon>
        <taxon>metagenomes</taxon>
        <taxon>ecological metagenomes</taxon>
    </lineage>
</organism>
<gene>
    <name evidence="1" type="ORF">S01H4_62608</name>
</gene>
<sequence length="69" mass="7297">GFDKLGKGGLSARLDIIIRRYTAKGTVMIPPHAAMGGIDTMRGSKYPIAVVIFSLIRSTIESGSTDSIS</sequence>
<reference evidence="1" key="1">
    <citation type="journal article" date="2014" name="Front. Microbiol.">
        <title>High frequency of phylogenetically diverse reductive dehalogenase-homologous genes in deep subseafloor sedimentary metagenomes.</title>
        <authorList>
            <person name="Kawai M."/>
            <person name="Futagami T."/>
            <person name="Toyoda A."/>
            <person name="Takaki Y."/>
            <person name="Nishi S."/>
            <person name="Hori S."/>
            <person name="Arai W."/>
            <person name="Tsubouchi T."/>
            <person name="Morono Y."/>
            <person name="Uchiyama I."/>
            <person name="Ito T."/>
            <person name="Fujiyama A."/>
            <person name="Inagaki F."/>
            <person name="Takami H."/>
        </authorList>
    </citation>
    <scope>NUCLEOTIDE SEQUENCE</scope>
    <source>
        <strain evidence="1">Expedition CK06-06</strain>
    </source>
</reference>
<dbReference type="EMBL" id="BART01037410">
    <property type="protein sequence ID" value="GAH07356.1"/>
    <property type="molecule type" value="Genomic_DNA"/>
</dbReference>
<dbReference type="AlphaFoldDB" id="X1CGC7"/>
<feature type="non-terminal residue" evidence="1">
    <location>
        <position position="1"/>
    </location>
</feature>
<protein>
    <submittedName>
        <fullName evidence="1">Uncharacterized protein</fullName>
    </submittedName>
</protein>
<name>X1CGC7_9ZZZZ</name>
<proteinExistence type="predicted"/>
<comment type="caution">
    <text evidence="1">The sequence shown here is derived from an EMBL/GenBank/DDBJ whole genome shotgun (WGS) entry which is preliminary data.</text>
</comment>
<evidence type="ECO:0000313" key="1">
    <source>
        <dbReference type="EMBL" id="GAH07356.1"/>
    </source>
</evidence>
<accession>X1CGC7</accession>